<dbReference type="Gene3D" id="3.90.1200.10">
    <property type="match status" value="1"/>
</dbReference>
<keyword evidence="2" id="KW-0723">Serine/threonine-protein kinase</keyword>
<sequence length="330" mass="38344">MDPRLQRALDRWQLSEPRPLMGDAGTRQYVRVNHPQLGTALVVLHPLDTPEKTDDSYFEFRALQAYLDPLLRVPTILQSDDADRCLLVEDLGDTTLERRLVEHPEEELAWAQRAGWLLTTLAGPLTLGAPSHTFFMSRAFDQAKFEFEWEYCRINFFHDFLQKDPPRWLDRMMEEVHASLETRAHFFVHRDFHVRNLMVHGDRLVAIDFQDARRGAATYDLASLLYDAYWDWSKEAGRVLVAPLQDELGWNHEALMEELNLSALQRSLKALGTFGHQLVHRKKAHFASAVPRTLRHLRGHFQRLNHQDGVLASEHMLRLAEDRLLKGLET</sequence>
<dbReference type="SUPFAM" id="SSF56112">
    <property type="entry name" value="Protein kinase-like (PK-like)"/>
    <property type="match status" value="1"/>
</dbReference>
<protein>
    <submittedName>
        <fullName evidence="2">Serine/threonine protein kinase</fullName>
    </submittedName>
</protein>
<dbReference type="Gene3D" id="3.30.200.20">
    <property type="entry name" value="Phosphorylase Kinase, domain 1"/>
    <property type="match status" value="1"/>
</dbReference>
<keyword evidence="2" id="KW-0418">Kinase</keyword>
<keyword evidence="3" id="KW-1185">Reference proteome</keyword>
<organism evidence="2 3">
    <name type="scientific">Geothrix limicola</name>
    <dbReference type="NCBI Taxonomy" id="2927978"/>
    <lineage>
        <taxon>Bacteria</taxon>
        <taxon>Pseudomonadati</taxon>
        <taxon>Acidobacteriota</taxon>
        <taxon>Holophagae</taxon>
        <taxon>Holophagales</taxon>
        <taxon>Holophagaceae</taxon>
        <taxon>Geothrix</taxon>
    </lineage>
</organism>
<name>A0ABQ5QGD4_9BACT</name>
<proteinExistence type="predicted"/>
<feature type="domain" description="Aminoglycoside phosphotransferase" evidence="1">
    <location>
        <begin position="30"/>
        <end position="255"/>
    </location>
</feature>
<dbReference type="RefSeq" id="WP_285573719.1">
    <property type="nucleotide sequence ID" value="NZ_BSDE01000003.1"/>
</dbReference>
<dbReference type="InterPro" id="IPR011009">
    <property type="entry name" value="Kinase-like_dom_sf"/>
</dbReference>
<dbReference type="Proteomes" id="UP001165069">
    <property type="component" value="Unassembled WGS sequence"/>
</dbReference>
<evidence type="ECO:0000259" key="1">
    <source>
        <dbReference type="Pfam" id="PF01636"/>
    </source>
</evidence>
<reference evidence="2 3" key="1">
    <citation type="journal article" date="2023" name="Antonie Van Leeuwenhoek">
        <title>Mesoterricola silvestris gen. nov., sp. nov., Mesoterricola sediminis sp. nov., Geothrix oryzae sp. nov., Geothrix edaphica sp. nov., Geothrix rubra sp. nov., and Geothrix limicola sp. nov., six novel members of Acidobacteriota isolated from soils.</title>
        <authorList>
            <person name="Itoh H."/>
            <person name="Sugisawa Y."/>
            <person name="Mise K."/>
            <person name="Xu Z."/>
            <person name="Kuniyasu M."/>
            <person name="Ushijima N."/>
            <person name="Kawano K."/>
            <person name="Kobayashi E."/>
            <person name="Shiratori Y."/>
            <person name="Masuda Y."/>
            <person name="Senoo K."/>
        </authorList>
    </citation>
    <scope>NUCLEOTIDE SEQUENCE [LARGE SCALE GENOMIC DNA]</scope>
    <source>
        <strain evidence="2 3">Red804</strain>
    </source>
</reference>
<accession>A0ABQ5QGD4</accession>
<dbReference type="InterPro" id="IPR002575">
    <property type="entry name" value="Aminoglycoside_PTrfase"/>
</dbReference>
<keyword evidence="2" id="KW-0808">Transferase</keyword>
<dbReference type="EMBL" id="BSDE01000003">
    <property type="protein sequence ID" value="GLH73109.1"/>
    <property type="molecule type" value="Genomic_DNA"/>
</dbReference>
<evidence type="ECO:0000313" key="3">
    <source>
        <dbReference type="Proteomes" id="UP001165069"/>
    </source>
</evidence>
<dbReference type="Pfam" id="PF01636">
    <property type="entry name" value="APH"/>
    <property type="match status" value="1"/>
</dbReference>
<comment type="caution">
    <text evidence="2">The sequence shown here is derived from an EMBL/GenBank/DDBJ whole genome shotgun (WGS) entry which is preliminary data.</text>
</comment>
<evidence type="ECO:0000313" key="2">
    <source>
        <dbReference type="EMBL" id="GLH73109.1"/>
    </source>
</evidence>
<dbReference type="GO" id="GO:0004674">
    <property type="term" value="F:protein serine/threonine kinase activity"/>
    <property type="evidence" value="ECO:0007669"/>
    <property type="project" value="UniProtKB-KW"/>
</dbReference>
<gene>
    <name evidence="2" type="ORF">GETHLI_16110</name>
</gene>